<dbReference type="AlphaFoldDB" id="A0A1G7JXB3"/>
<evidence type="ECO:0000256" key="3">
    <source>
        <dbReference type="ARBA" id="ARBA00023295"/>
    </source>
</evidence>
<protein>
    <submittedName>
        <fullName evidence="5">Glycosyl hydrolases family 28</fullName>
    </submittedName>
</protein>
<evidence type="ECO:0000256" key="2">
    <source>
        <dbReference type="ARBA" id="ARBA00022801"/>
    </source>
</evidence>
<organism evidence="5 6">
    <name type="scientific">Terriglobus roseus</name>
    <dbReference type="NCBI Taxonomy" id="392734"/>
    <lineage>
        <taxon>Bacteria</taxon>
        <taxon>Pseudomonadati</taxon>
        <taxon>Acidobacteriota</taxon>
        <taxon>Terriglobia</taxon>
        <taxon>Terriglobales</taxon>
        <taxon>Acidobacteriaceae</taxon>
        <taxon>Terriglobus</taxon>
    </lineage>
</organism>
<dbReference type="InterPro" id="IPR011050">
    <property type="entry name" value="Pectin_lyase_fold/virulence"/>
</dbReference>
<gene>
    <name evidence="5" type="ORF">SAMN05444167_1978</name>
</gene>
<evidence type="ECO:0000256" key="4">
    <source>
        <dbReference type="RuleBase" id="RU361169"/>
    </source>
</evidence>
<dbReference type="InterPro" id="IPR012334">
    <property type="entry name" value="Pectin_lyas_fold"/>
</dbReference>
<proteinExistence type="inferred from homology"/>
<dbReference type="GO" id="GO:0004650">
    <property type="term" value="F:polygalacturonase activity"/>
    <property type="evidence" value="ECO:0007669"/>
    <property type="project" value="InterPro"/>
</dbReference>
<dbReference type="OrthoDB" id="9795222at2"/>
<dbReference type="InterPro" id="IPR006626">
    <property type="entry name" value="PbH1"/>
</dbReference>
<dbReference type="PANTHER" id="PTHR31339">
    <property type="entry name" value="PECTIN LYASE-RELATED"/>
    <property type="match status" value="1"/>
</dbReference>
<comment type="similarity">
    <text evidence="1 4">Belongs to the glycosyl hydrolase 28 family.</text>
</comment>
<reference evidence="5 6" key="1">
    <citation type="submission" date="2016-10" db="EMBL/GenBank/DDBJ databases">
        <authorList>
            <person name="de Groot N.N."/>
        </authorList>
    </citation>
    <scope>NUCLEOTIDE SEQUENCE [LARGE SCALE GENOMIC DNA]</scope>
    <source>
        <strain evidence="5 6">GAS232</strain>
    </source>
</reference>
<evidence type="ECO:0000256" key="1">
    <source>
        <dbReference type="ARBA" id="ARBA00008834"/>
    </source>
</evidence>
<sequence>MTPLPRRTFLKTSAAAAVGLPWIANEAQHAKASSATSKPSGVTIHAREMGATGDGKTKDTLALQQSLDRCSLLGGGEVILSTGEYLSGALQLHSNTTLRIEEGATLTGSPDMQDYPLAQVRWEGKFIKGYSAFINAVDASNIRITGPGRIIGSSAIVGRLEKGTRMRLPALIEFTNCRNVTVDNIFTKQFGMWSIHPLLSDNVTFRNVTIESGADGIDPDSCRNMVIDNCIFRTVDDCIAIKSGRGSEAYRMARPSENIHISNCTFTDARWACVSIGSEASGGVRNVVVEHCKILSAYTHGVYIKTRSGRGAFIEDITFRDIEVSGCREGFLRLNSLGSGLQDQDPVPGDEGLPQLRNLRFTDIRVNDVPQLLLATEIHPKKPLDGLVLANISGTCRKGMEIANATHVDIRNVTVTGFNGPLLATKNVTGKGLAGAVELPASALPKVPDEILPPATPYILK</sequence>
<dbReference type="Proteomes" id="UP000182427">
    <property type="component" value="Chromosome I"/>
</dbReference>
<dbReference type="Gene3D" id="2.160.20.10">
    <property type="entry name" value="Single-stranded right-handed beta-helix, Pectin lyase-like"/>
    <property type="match status" value="1"/>
</dbReference>
<keyword evidence="3 4" id="KW-0326">Glycosidase</keyword>
<keyword evidence="2 4" id="KW-0378">Hydrolase</keyword>
<dbReference type="RefSeq" id="WP_083344988.1">
    <property type="nucleotide sequence ID" value="NZ_LT629690.1"/>
</dbReference>
<keyword evidence="6" id="KW-1185">Reference proteome</keyword>
<dbReference type="SUPFAM" id="SSF51126">
    <property type="entry name" value="Pectin lyase-like"/>
    <property type="match status" value="1"/>
</dbReference>
<dbReference type="EMBL" id="LT629690">
    <property type="protein sequence ID" value="SDF29481.1"/>
    <property type="molecule type" value="Genomic_DNA"/>
</dbReference>
<dbReference type="InterPro" id="IPR051801">
    <property type="entry name" value="GH28_Enzymes"/>
</dbReference>
<dbReference type="Pfam" id="PF00295">
    <property type="entry name" value="Glyco_hydro_28"/>
    <property type="match status" value="1"/>
</dbReference>
<dbReference type="SMART" id="SM00710">
    <property type="entry name" value="PbH1"/>
    <property type="match status" value="5"/>
</dbReference>
<evidence type="ECO:0000313" key="6">
    <source>
        <dbReference type="Proteomes" id="UP000182427"/>
    </source>
</evidence>
<dbReference type="GO" id="GO:0005975">
    <property type="term" value="P:carbohydrate metabolic process"/>
    <property type="evidence" value="ECO:0007669"/>
    <property type="project" value="InterPro"/>
</dbReference>
<name>A0A1G7JXB3_9BACT</name>
<dbReference type="InterPro" id="IPR006311">
    <property type="entry name" value="TAT_signal"/>
</dbReference>
<dbReference type="InterPro" id="IPR000743">
    <property type="entry name" value="Glyco_hydro_28"/>
</dbReference>
<evidence type="ECO:0000313" key="5">
    <source>
        <dbReference type="EMBL" id="SDF29481.1"/>
    </source>
</evidence>
<accession>A0A1G7JXB3</accession>
<dbReference type="PROSITE" id="PS51318">
    <property type="entry name" value="TAT"/>
    <property type="match status" value="1"/>
</dbReference>
<dbReference type="PANTHER" id="PTHR31339:SF9">
    <property type="entry name" value="PLASMIN AND FIBRONECTIN-BINDING PROTEIN A"/>
    <property type="match status" value="1"/>
</dbReference>